<gene>
    <name evidence="12" type="ORF">OM075_12065</name>
</gene>
<dbReference type="NCBIfam" id="NF004887">
    <property type="entry name" value="PRK06249.1"/>
    <property type="match status" value="1"/>
</dbReference>
<dbReference type="EMBL" id="JAPDPJ010000025">
    <property type="protein sequence ID" value="MCW3787208.1"/>
    <property type="molecule type" value="Genomic_DNA"/>
</dbReference>
<evidence type="ECO:0000256" key="8">
    <source>
        <dbReference type="ARBA" id="ARBA00048793"/>
    </source>
</evidence>
<evidence type="ECO:0000256" key="2">
    <source>
        <dbReference type="ARBA" id="ARBA00007870"/>
    </source>
</evidence>
<evidence type="ECO:0000259" key="11">
    <source>
        <dbReference type="Pfam" id="PF08546"/>
    </source>
</evidence>
<dbReference type="AlphaFoldDB" id="A0AAE3M522"/>
<evidence type="ECO:0000259" key="10">
    <source>
        <dbReference type="Pfam" id="PF02558"/>
    </source>
</evidence>
<evidence type="ECO:0000256" key="4">
    <source>
        <dbReference type="ARBA" id="ARBA00019465"/>
    </source>
</evidence>
<dbReference type="Pfam" id="PF02558">
    <property type="entry name" value="ApbA"/>
    <property type="match status" value="1"/>
</dbReference>
<keyword evidence="13" id="KW-1185">Reference proteome</keyword>
<dbReference type="InterPro" id="IPR036291">
    <property type="entry name" value="NAD(P)-bd_dom_sf"/>
</dbReference>
<comment type="catalytic activity">
    <reaction evidence="8 9">
        <text>(R)-pantoate + NADP(+) = 2-dehydropantoate + NADPH + H(+)</text>
        <dbReference type="Rhea" id="RHEA:16233"/>
        <dbReference type="ChEBI" id="CHEBI:11561"/>
        <dbReference type="ChEBI" id="CHEBI:15378"/>
        <dbReference type="ChEBI" id="CHEBI:15980"/>
        <dbReference type="ChEBI" id="CHEBI:57783"/>
        <dbReference type="ChEBI" id="CHEBI:58349"/>
        <dbReference type="EC" id="1.1.1.169"/>
    </reaction>
</comment>
<dbReference type="GO" id="GO:0015940">
    <property type="term" value="P:pantothenate biosynthetic process"/>
    <property type="evidence" value="ECO:0007669"/>
    <property type="project" value="UniProtKB-KW"/>
</dbReference>
<dbReference type="EC" id="1.1.1.169" evidence="3 9"/>
<evidence type="ECO:0000256" key="3">
    <source>
        <dbReference type="ARBA" id="ARBA00013014"/>
    </source>
</evidence>
<evidence type="ECO:0000256" key="9">
    <source>
        <dbReference type="RuleBase" id="RU362068"/>
    </source>
</evidence>
<comment type="similarity">
    <text evidence="2 9">Belongs to the ketopantoate reductase family.</text>
</comment>
<keyword evidence="9" id="KW-0566">Pantothenate biosynthesis</keyword>
<feature type="domain" description="Ketopantoate reductase N-terminal" evidence="10">
    <location>
        <begin position="6"/>
        <end position="151"/>
    </location>
</feature>
<sequence length="305" mass="34087">MELNYGIIGTGAIGGFYGGFLAKSGKEVNFLFNSDFQHVKENGLKIDSSTGNFHLKQVNAYNKSEDMPKCDVVFVCLKTTTNHILKEMLPSVMHKNSVIIMIQNGLGIEKKLAKEFPDTSIAGGLAFVASSKIDKGHIAHYDYGSLTLGFYQKANDEVLNQVSIDLNNAGIECNCVEDLNLARWKKLLWNIPFNGVCVVLNAKTKELVSNEESRKLVSDLMYEVVEAANHCGAPLKTDAIDEMIDSTFKMKPYAPSMKLDFDFKRPMEIEAIYSNPVQEAKEAGYDMKVTSTIEKQLYFIQETYK</sequence>
<name>A0AAE3M522_9BACT</name>
<reference evidence="12" key="1">
    <citation type="submission" date="2022-10" db="EMBL/GenBank/DDBJ databases">
        <authorList>
            <person name="Yu W.X."/>
        </authorList>
    </citation>
    <scope>NUCLEOTIDE SEQUENCE</scope>
    <source>
        <strain evidence="12">AAT</strain>
    </source>
</reference>
<dbReference type="GO" id="GO:0005737">
    <property type="term" value="C:cytoplasm"/>
    <property type="evidence" value="ECO:0007669"/>
    <property type="project" value="TreeGrafter"/>
</dbReference>
<organism evidence="12 13">
    <name type="scientific">Plebeiibacterium sediminum</name>
    <dbReference type="NCBI Taxonomy" id="2992112"/>
    <lineage>
        <taxon>Bacteria</taxon>
        <taxon>Pseudomonadati</taxon>
        <taxon>Bacteroidota</taxon>
        <taxon>Bacteroidia</taxon>
        <taxon>Marinilabiliales</taxon>
        <taxon>Marinilabiliaceae</taxon>
        <taxon>Plebeiibacterium</taxon>
    </lineage>
</organism>
<dbReference type="InterPro" id="IPR013332">
    <property type="entry name" value="KPR_N"/>
</dbReference>
<comment type="caution">
    <text evidence="12">The sequence shown here is derived from an EMBL/GenBank/DDBJ whole genome shotgun (WGS) entry which is preliminary data.</text>
</comment>
<evidence type="ECO:0000256" key="1">
    <source>
        <dbReference type="ARBA" id="ARBA00004994"/>
    </source>
</evidence>
<evidence type="ECO:0000256" key="5">
    <source>
        <dbReference type="ARBA" id="ARBA00022857"/>
    </source>
</evidence>
<feature type="domain" description="Ketopantoate reductase C-terminal" evidence="11">
    <location>
        <begin position="178"/>
        <end position="293"/>
    </location>
</feature>
<comment type="function">
    <text evidence="9">Catalyzes the NADPH-dependent reduction of ketopantoate into pantoic acid.</text>
</comment>
<dbReference type="InterPro" id="IPR003710">
    <property type="entry name" value="ApbA"/>
</dbReference>
<dbReference type="RefSeq" id="WP_301190772.1">
    <property type="nucleotide sequence ID" value="NZ_JAPDPJ010000025.1"/>
</dbReference>
<dbReference type="PANTHER" id="PTHR21708">
    <property type="entry name" value="PROBABLE 2-DEHYDROPANTOATE 2-REDUCTASE"/>
    <property type="match status" value="1"/>
</dbReference>
<dbReference type="Gene3D" id="3.40.50.720">
    <property type="entry name" value="NAD(P)-binding Rossmann-like Domain"/>
    <property type="match status" value="1"/>
</dbReference>
<protein>
    <recommendedName>
        <fullName evidence="4 9">2-dehydropantoate 2-reductase</fullName>
        <ecNumber evidence="3 9">1.1.1.169</ecNumber>
    </recommendedName>
    <alternativeName>
        <fullName evidence="7 9">Ketopantoate reductase</fullName>
    </alternativeName>
</protein>
<evidence type="ECO:0000313" key="12">
    <source>
        <dbReference type="EMBL" id="MCW3787208.1"/>
    </source>
</evidence>
<dbReference type="PANTHER" id="PTHR21708:SF26">
    <property type="entry name" value="2-DEHYDROPANTOATE 2-REDUCTASE"/>
    <property type="match status" value="1"/>
</dbReference>
<dbReference type="NCBIfam" id="TIGR00745">
    <property type="entry name" value="apbA_panE"/>
    <property type="match status" value="1"/>
</dbReference>
<dbReference type="InterPro" id="IPR051402">
    <property type="entry name" value="KPR-Related"/>
</dbReference>
<dbReference type="GO" id="GO:0008677">
    <property type="term" value="F:2-dehydropantoate 2-reductase activity"/>
    <property type="evidence" value="ECO:0007669"/>
    <property type="project" value="UniProtKB-EC"/>
</dbReference>
<proteinExistence type="inferred from homology"/>
<dbReference type="Pfam" id="PF08546">
    <property type="entry name" value="ApbA_C"/>
    <property type="match status" value="1"/>
</dbReference>
<accession>A0AAE3M522</accession>
<keyword evidence="5 9" id="KW-0521">NADP</keyword>
<evidence type="ECO:0000256" key="7">
    <source>
        <dbReference type="ARBA" id="ARBA00032024"/>
    </source>
</evidence>
<dbReference type="InterPro" id="IPR013752">
    <property type="entry name" value="KPA_reductase"/>
</dbReference>
<evidence type="ECO:0000313" key="13">
    <source>
        <dbReference type="Proteomes" id="UP001209229"/>
    </source>
</evidence>
<keyword evidence="6 9" id="KW-0560">Oxidoreductase</keyword>
<dbReference type="FunFam" id="1.10.1040.10:FF:000017">
    <property type="entry name" value="2-dehydropantoate 2-reductase"/>
    <property type="match status" value="1"/>
</dbReference>
<comment type="pathway">
    <text evidence="1 9">Cofactor biosynthesis; (R)-pantothenate biosynthesis; (R)-pantoate from 3-methyl-2-oxobutanoate: step 2/2.</text>
</comment>
<dbReference type="Gene3D" id="1.10.1040.10">
    <property type="entry name" value="N-(1-d-carboxylethyl)-l-norvaline Dehydrogenase, domain 2"/>
    <property type="match status" value="1"/>
</dbReference>
<dbReference type="Proteomes" id="UP001209229">
    <property type="component" value="Unassembled WGS sequence"/>
</dbReference>
<dbReference type="InterPro" id="IPR013328">
    <property type="entry name" value="6PGD_dom2"/>
</dbReference>
<dbReference type="SUPFAM" id="SSF48179">
    <property type="entry name" value="6-phosphogluconate dehydrogenase C-terminal domain-like"/>
    <property type="match status" value="1"/>
</dbReference>
<evidence type="ECO:0000256" key="6">
    <source>
        <dbReference type="ARBA" id="ARBA00023002"/>
    </source>
</evidence>
<dbReference type="SUPFAM" id="SSF51735">
    <property type="entry name" value="NAD(P)-binding Rossmann-fold domains"/>
    <property type="match status" value="1"/>
</dbReference>
<dbReference type="InterPro" id="IPR008927">
    <property type="entry name" value="6-PGluconate_DH-like_C_sf"/>
</dbReference>